<protein>
    <recommendedName>
        <fullName evidence="2">Mon2 C-terminal domain-containing protein</fullName>
    </recommendedName>
</protein>
<feature type="region of interest" description="Disordered" evidence="1">
    <location>
        <begin position="659"/>
        <end position="698"/>
    </location>
</feature>
<sequence>MLDVLAQQIMLDSASSNATIELRRMGLETLHQILQASGHTLVVGWETIFDMLSSVCKPADIPPPLPSEPTSPVSSTARPRITPLGLGQPSEKGYTTLIKIAFQSMTLVCDSLSALSPEHLRMCISTLGHFGRQADTNIALTAAESLFWSVSDSIQAKRKDAEKEPEYSELWMFLLLEIQRLCTDVRPEVRMGAIQTLFRTLQLYGATLSADTWDECVWKVTFPLLDALGTGALQNPAPPSVDLAPVSQSWDESRVVAFQSVGAIFTDFLASKILHLESFARAWGVFVDHIRDAFVHGSRTISAPALRCLEKALRALRAGIADADADVKAKVLDAAEKAWSACDEMGDVVVKATNASTTKTPAALPFTQESLVVFMNVIQCTRGLNRTLKEEEWPLDRIARLLVILKGTLTYSHSPDIRPDIDNLSPLQSEVMSTLGDIVLNADGAPSLVLKEISEFANLSFSAASHDSDPVSGRLVGADASKALPKRVTYVALTKKCQPLLVNLFMQFKDRIEIHVNGTLEAVLWAYSIPIKMKYECPPASKFGKDPPLWKSATTNFLKIVKHIAPQLDKLDADIPSDRVEAIWRQTIDVFRGGILADCTFAESQPFDVQEEEETFDLTLIASLETDVVPYLGDRRISDHVITQLVKVLQQGSQLREYEPEEGYLHSPVSPTKAPSDSSRRNAWTHSEKEDAGSTEPGTVVSRERFSYWCFDLLFLVCSNTFQDHVDSRKRVAVLSLSLLLGRCRQTLAQYVADESLRGALPFPRVREEELVYVLHKLRELQVWPGSLWAALSDSPSDYATEQPAINPDLPPSELIADTIKRSSRAHLFHLYSVIGQIASVPRKAPSAWVMSDSLLSPPTTPDSSSSSMEIKSKVAAGGLGPGRLVSMDSRALARECLKEIGREMGVPP</sequence>
<feature type="compositionally biased region" description="Polar residues" evidence="1">
    <location>
        <begin position="669"/>
        <end position="685"/>
    </location>
</feature>
<comment type="caution">
    <text evidence="3">The sequence shown here is derived from an EMBL/GenBank/DDBJ whole genome shotgun (WGS) entry which is preliminary data.</text>
</comment>
<dbReference type="STRING" id="135208.A0A4Y9ZPQ4"/>
<keyword evidence="4" id="KW-1185">Reference proteome</keyword>
<dbReference type="AlphaFoldDB" id="A0A4Y9ZPQ4"/>
<dbReference type="SUPFAM" id="SSF48371">
    <property type="entry name" value="ARM repeat"/>
    <property type="match status" value="1"/>
</dbReference>
<organism evidence="3 4">
    <name type="scientific">Hericium alpestre</name>
    <dbReference type="NCBI Taxonomy" id="135208"/>
    <lineage>
        <taxon>Eukaryota</taxon>
        <taxon>Fungi</taxon>
        <taxon>Dikarya</taxon>
        <taxon>Basidiomycota</taxon>
        <taxon>Agaricomycotina</taxon>
        <taxon>Agaricomycetes</taxon>
        <taxon>Russulales</taxon>
        <taxon>Hericiaceae</taxon>
        <taxon>Hericium</taxon>
    </lineage>
</organism>
<evidence type="ECO:0000313" key="4">
    <source>
        <dbReference type="Proteomes" id="UP000298061"/>
    </source>
</evidence>
<dbReference type="InterPro" id="IPR016024">
    <property type="entry name" value="ARM-type_fold"/>
</dbReference>
<evidence type="ECO:0000256" key="1">
    <source>
        <dbReference type="SAM" id="MobiDB-lite"/>
    </source>
</evidence>
<dbReference type="Pfam" id="PF16206">
    <property type="entry name" value="Mon2_C"/>
    <property type="match status" value="2"/>
</dbReference>
<dbReference type="InterPro" id="IPR032817">
    <property type="entry name" value="Mon2_C"/>
</dbReference>
<feature type="domain" description="Mon2 C-terminal" evidence="2">
    <location>
        <begin position="488"/>
        <end position="653"/>
    </location>
</feature>
<feature type="domain" description="Mon2 C-terminal" evidence="2">
    <location>
        <begin position="163"/>
        <end position="324"/>
    </location>
</feature>
<reference evidence="3 4" key="1">
    <citation type="submission" date="2019-02" db="EMBL/GenBank/DDBJ databases">
        <title>Genome sequencing of the rare red list fungi Hericium alpestre (H. flagellum).</title>
        <authorList>
            <person name="Buettner E."/>
            <person name="Kellner H."/>
        </authorList>
    </citation>
    <scope>NUCLEOTIDE SEQUENCE [LARGE SCALE GENOMIC DNA]</scope>
    <source>
        <strain evidence="3 4">DSM 108284</strain>
    </source>
</reference>
<gene>
    <name evidence="3" type="ORF">EWM64_g7449</name>
</gene>
<feature type="region of interest" description="Disordered" evidence="1">
    <location>
        <begin position="60"/>
        <end position="85"/>
    </location>
</feature>
<evidence type="ECO:0000259" key="2">
    <source>
        <dbReference type="Pfam" id="PF16206"/>
    </source>
</evidence>
<dbReference type="EMBL" id="SFCI01001168">
    <property type="protein sequence ID" value="TFY76565.1"/>
    <property type="molecule type" value="Genomic_DNA"/>
</dbReference>
<dbReference type="OrthoDB" id="294853at2759"/>
<name>A0A4Y9ZPQ4_9AGAM</name>
<dbReference type="Proteomes" id="UP000298061">
    <property type="component" value="Unassembled WGS sequence"/>
</dbReference>
<proteinExistence type="predicted"/>
<feature type="compositionally biased region" description="Pro residues" evidence="1">
    <location>
        <begin position="60"/>
        <end position="69"/>
    </location>
</feature>
<accession>A0A4Y9ZPQ4</accession>
<evidence type="ECO:0000313" key="3">
    <source>
        <dbReference type="EMBL" id="TFY76565.1"/>
    </source>
</evidence>